<protein>
    <submittedName>
        <fullName evidence="1">Uncharacterized protein</fullName>
    </submittedName>
</protein>
<comment type="caution">
    <text evidence="1">The sequence shown here is derived from an EMBL/GenBank/DDBJ whole genome shotgun (WGS) entry which is preliminary data.</text>
</comment>
<dbReference type="EMBL" id="CM056813">
    <property type="protein sequence ID" value="KAJ8640339.1"/>
    <property type="molecule type" value="Genomic_DNA"/>
</dbReference>
<sequence length="623" mass="69807">MHHAVHSNLRLCRPATTDRFQHHLLRHFKSNPDLITSTERKRNPNQEIDPSNPSCIELHHFGRALNACVDTHDLRKATAFHTQLIKLHSDCPISLWNRILNVYCQLGEIGHAHQVFNKMPRRDVVSFNMLISACARQNHDVVEALHIYSSMQGENVSPNHITLAALLRGRASYGAGHLMEQIHAHAILYGLNFNEYVGSSLVDGYAKRKSLESAMRAFDEIAVLDLVSWNVLIEGCVSNGSEEQAFRVFDRMRQEDVGFDCFTLTSVLKMCSEPKALNQGMQLHGCVVKAGFASETPIGNALITMYSKCEEGMESAAKLFPRISTPNIISWTAMISGYMQNDLNEEAIVFYREMLRHGVKENEFSFASILPAYTSLASIEQGRQVHARIAKSQFSSDVSVGNALLDMYFKCGILADAEFMFATMEKRDLVSWTVMIAGFGQHGKGRDALLTFEAMKREGLQPDAITFLGCLSACSHGGLVDEGLQIFRSMIDGYGIKPKREHYACVVDVLGRAGRLKDAERFIEDMGIASDVLVWEALLSACRIHGEIELGERSARKIMEPEPEKEGPYVQLSNIYAEKGMWEEKRKVRRRLDASGLRKEAGRSWVAVQGRFGSLQDEMKVSG</sequence>
<proteinExistence type="predicted"/>
<accession>A0ACC2M416</accession>
<evidence type="ECO:0000313" key="2">
    <source>
        <dbReference type="Proteomes" id="UP001234297"/>
    </source>
</evidence>
<keyword evidence="2" id="KW-1185">Reference proteome</keyword>
<gene>
    <name evidence="1" type="ORF">MRB53_017033</name>
</gene>
<reference evidence="1 2" key="1">
    <citation type="journal article" date="2022" name="Hortic Res">
        <title>A haplotype resolved chromosomal level avocado genome allows analysis of novel avocado genes.</title>
        <authorList>
            <person name="Nath O."/>
            <person name="Fletcher S.J."/>
            <person name="Hayward A."/>
            <person name="Shaw L.M."/>
            <person name="Masouleh A.K."/>
            <person name="Furtado A."/>
            <person name="Henry R.J."/>
            <person name="Mitter N."/>
        </authorList>
    </citation>
    <scope>NUCLEOTIDE SEQUENCE [LARGE SCALE GENOMIC DNA]</scope>
    <source>
        <strain evidence="2">cv. Hass</strain>
    </source>
</reference>
<evidence type="ECO:0000313" key="1">
    <source>
        <dbReference type="EMBL" id="KAJ8640339.1"/>
    </source>
</evidence>
<name>A0ACC2M416_PERAE</name>
<dbReference type="Proteomes" id="UP001234297">
    <property type="component" value="Chromosome 5"/>
</dbReference>
<organism evidence="1 2">
    <name type="scientific">Persea americana</name>
    <name type="common">Avocado</name>
    <dbReference type="NCBI Taxonomy" id="3435"/>
    <lineage>
        <taxon>Eukaryota</taxon>
        <taxon>Viridiplantae</taxon>
        <taxon>Streptophyta</taxon>
        <taxon>Embryophyta</taxon>
        <taxon>Tracheophyta</taxon>
        <taxon>Spermatophyta</taxon>
        <taxon>Magnoliopsida</taxon>
        <taxon>Magnoliidae</taxon>
        <taxon>Laurales</taxon>
        <taxon>Lauraceae</taxon>
        <taxon>Persea</taxon>
    </lineage>
</organism>